<reference evidence="1 2" key="1">
    <citation type="submission" date="2019-08" db="EMBL/GenBank/DDBJ databases">
        <title>Genomes of Subsaximicrobium wynnwilliamsii strains.</title>
        <authorList>
            <person name="Bowman J.P."/>
        </authorList>
    </citation>
    <scope>NUCLEOTIDE SEQUENCE [LARGE SCALE GENOMIC DNA]</scope>
    <source>
        <strain evidence="1 2">2-80-2</strain>
    </source>
</reference>
<name>A0A5C6ZCR3_9FLAO</name>
<accession>A0A5C6ZCR3</accession>
<sequence>MIVKGYIQSTLDDMESLYNCHYSLKKDIYYSKLALIELCGWIEESFDSIIKLSIRNKLKSSSYKKYMKDTIKGTYGFQYNAHFRKMLIVAIGICEAEKLERKIDKSGKIQLLTSTLATLKEIRNENAHSFIKGTTTTIQTPSITKAQFLRIYPIIKELEREIRG</sequence>
<dbReference type="AlphaFoldDB" id="A0A5C6ZCR3"/>
<evidence type="ECO:0000313" key="2">
    <source>
        <dbReference type="Proteomes" id="UP000321578"/>
    </source>
</evidence>
<dbReference type="RefSeq" id="WP_147088301.1">
    <property type="nucleotide sequence ID" value="NZ_VORM01000037.1"/>
</dbReference>
<evidence type="ECO:0000313" key="1">
    <source>
        <dbReference type="EMBL" id="TXD86849.1"/>
    </source>
</evidence>
<dbReference type="Proteomes" id="UP000321578">
    <property type="component" value="Unassembled WGS sequence"/>
</dbReference>
<dbReference type="EMBL" id="VORO01000036">
    <property type="protein sequence ID" value="TXD86849.1"/>
    <property type="molecule type" value="Genomic_DNA"/>
</dbReference>
<organism evidence="1 2">
    <name type="scientific">Subsaximicrobium wynnwilliamsii</name>
    <dbReference type="NCBI Taxonomy" id="291179"/>
    <lineage>
        <taxon>Bacteria</taxon>
        <taxon>Pseudomonadati</taxon>
        <taxon>Bacteroidota</taxon>
        <taxon>Flavobacteriia</taxon>
        <taxon>Flavobacteriales</taxon>
        <taxon>Flavobacteriaceae</taxon>
        <taxon>Subsaximicrobium</taxon>
    </lineage>
</organism>
<protein>
    <submittedName>
        <fullName evidence="1">Endoribonuclease</fullName>
    </submittedName>
</protein>
<gene>
    <name evidence="1" type="ORF">ESY86_19025</name>
</gene>
<keyword evidence="2" id="KW-1185">Reference proteome</keyword>
<dbReference type="OrthoDB" id="1436405at2"/>
<comment type="caution">
    <text evidence="1">The sequence shown here is derived from an EMBL/GenBank/DDBJ whole genome shotgun (WGS) entry which is preliminary data.</text>
</comment>
<proteinExistence type="predicted"/>